<organism evidence="4 6">
    <name type="scientific">Brevibacillus composti</name>
    <dbReference type="NCBI Taxonomy" id="2796470"/>
    <lineage>
        <taxon>Bacteria</taxon>
        <taxon>Bacillati</taxon>
        <taxon>Bacillota</taxon>
        <taxon>Bacilli</taxon>
        <taxon>Bacillales</taxon>
        <taxon>Paenibacillaceae</taxon>
        <taxon>Brevibacillus</taxon>
    </lineage>
</organism>
<reference evidence="4 6" key="1">
    <citation type="submission" date="2020-12" db="EMBL/GenBank/DDBJ databases">
        <title>strain FJAT-54423T represents a novel species of the genus Brevibacillus.</title>
        <authorList>
            <person name="Tang R."/>
        </authorList>
    </citation>
    <scope>NUCLEOTIDE SEQUENCE [LARGE SCALE GENOMIC DNA]</scope>
    <source>
        <strain evidence="4 6">FJAT-54423</strain>
    </source>
</reference>
<dbReference type="InterPro" id="IPR011990">
    <property type="entry name" value="TPR-like_helical_dom_sf"/>
</dbReference>
<dbReference type="EMBL" id="CP073708">
    <property type="protein sequence ID" value="QUO41037.1"/>
    <property type="molecule type" value="Genomic_DNA"/>
</dbReference>
<dbReference type="SUPFAM" id="SSF48452">
    <property type="entry name" value="TPR-like"/>
    <property type="match status" value="1"/>
</dbReference>
<keyword evidence="1" id="KW-0802">TPR repeat</keyword>
<dbReference type="PANTHER" id="PTHR38462">
    <property type="entry name" value="EXONUCLEASE-LIKE PROTEIN"/>
    <property type="match status" value="1"/>
</dbReference>
<evidence type="ECO:0000259" key="3">
    <source>
        <dbReference type="Pfam" id="PF13482"/>
    </source>
</evidence>
<gene>
    <name evidence="4" type="ORF">JD108_19155</name>
    <name evidence="5" type="ORF">KDJ56_19090</name>
</gene>
<dbReference type="Proteomes" id="UP000677234">
    <property type="component" value="Chromosome"/>
</dbReference>
<dbReference type="AlphaFoldDB" id="A0A7T5EJZ7"/>
<dbReference type="EMBL" id="CP066308">
    <property type="protein sequence ID" value="QQE73953.1"/>
    <property type="molecule type" value="Genomic_DNA"/>
</dbReference>
<dbReference type="InterPro" id="IPR038720">
    <property type="entry name" value="YprB_RNase_H-like_dom"/>
</dbReference>
<evidence type="ECO:0000313" key="4">
    <source>
        <dbReference type="EMBL" id="QQE73953.1"/>
    </source>
</evidence>
<dbReference type="PANTHER" id="PTHR38462:SF1">
    <property type="entry name" value="YPRB RIBONUCLEASE H-LIKE DOMAIN-CONTAINING PROTEIN"/>
    <property type="match status" value="1"/>
</dbReference>
<dbReference type="KEGG" id="bcop:JD108_19155"/>
<dbReference type="RefSeq" id="WP_198827549.1">
    <property type="nucleotide sequence ID" value="NZ_CP066308.1"/>
</dbReference>
<evidence type="ECO:0000256" key="1">
    <source>
        <dbReference type="PROSITE-ProRule" id="PRU00339"/>
    </source>
</evidence>
<evidence type="ECO:0000313" key="7">
    <source>
        <dbReference type="Proteomes" id="UP000677234"/>
    </source>
</evidence>
<dbReference type="PROSITE" id="PS50005">
    <property type="entry name" value="TPR"/>
    <property type="match status" value="1"/>
</dbReference>
<evidence type="ECO:0000313" key="5">
    <source>
        <dbReference type="EMBL" id="QUO41037.1"/>
    </source>
</evidence>
<reference evidence="5" key="2">
    <citation type="submission" date="2021-04" db="EMBL/GenBank/DDBJ databases">
        <title>Brevibacillus composti FJAT-54423, complete genome.</title>
        <authorList>
            <person name="Tang R."/>
        </authorList>
    </citation>
    <scope>NUCLEOTIDE SEQUENCE</scope>
    <source>
        <strain evidence="5">FJAT-54424</strain>
    </source>
</reference>
<accession>A0A7T5EJZ7</accession>
<protein>
    <submittedName>
        <fullName evidence="4">Ribonuclease H-like domain-containing protein</fullName>
    </submittedName>
</protein>
<feature type="repeat" description="TPR" evidence="1">
    <location>
        <begin position="333"/>
        <end position="366"/>
    </location>
</feature>
<dbReference type="Gene3D" id="1.25.40.10">
    <property type="entry name" value="Tetratricopeptide repeat domain"/>
    <property type="match status" value="1"/>
</dbReference>
<proteinExistence type="predicted"/>
<dbReference type="InterPro" id="IPR019734">
    <property type="entry name" value="TPR_rpt"/>
</dbReference>
<dbReference type="SUPFAM" id="SSF53098">
    <property type="entry name" value="Ribonuclease H-like"/>
    <property type="match status" value="1"/>
</dbReference>
<evidence type="ECO:0000313" key="6">
    <source>
        <dbReference type="Proteomes" id="UP000595847"/>
    </source>
</evidence>
<evidence type="ECO:0000256" key="2">
    <source>
        <dbReference type="SAM" id="MobiDB-lite"/>
    </source>
</evidence>
<dbReference type="Proteomes" id="UP000595847">
    <property type="component" value="Chromosome"/>
</dbReference>
<feature type="compositionally biased region" description="Basic residues" evidence="2">
    <location>
        <begin position="1"/>
        <end position="13"/>
    </location>
</feature>
<keyword evidence="7" id="KW-1185">Reference proteome</keyword>
<feature type="region of interest" description="Disordered" evidence="2">
    <location>
        <begin position="1"/>
        <end position="39"/>
    </location>
</feature>
<dbReference type="InterPro" id="IPR012337">
    <property type="entry name" value="RNaseH-like_sf"/>
</dbReference>
<sequence>MSLKSKLNRFKGHLTREAQNPPPSSGDGAAAVREAPADGVAEAEAPIAPMAPAAPEEVLAAAHAAPAAPADGPAAASAAIPFLQKWLDLSARPYVWEDEYVMVRELRYPASQRHGRYAFSALHETMAAWEQAGLQHPLSAAGKQAEDLLFFDTETTGLHGGAGNTVFLLGHSRFEGDEVVVRQHFLAAPHAEAALYHSFLQDSRTATDLVTYNGKSFDWPQVKTRHTLLRDLVPRLPSFGHYDLLHGARRLWREDLESCRLSLIEREKLGVVREDDVPGHLAPIRYFDFLTDQDPDTVAGVLRHNEIDVLSLITLYIHLSALLLAREQAEGSGEERYKVGQWYEALGDLERAMEAYRQAADRAPELHHKAKIAMGRCYKKRKEWRQALQLWEEVSQSGTPLSEEILTEMAKLYEHQVKDFERALFCAERAYERWRQKAALLRRRSKTEEAAYRKRLERLAQKAAQGTADQAEYGPGLV</sequence>
<feature type="domain" description="YprB ribonuclease H-like" evidence="3">
    <location>
        <begin position="149"/>
        <end position="319"/>
    </location>
</feature>
<name>A0A7T5EJZ7_9BACL</name>
<dbReference type="Pfam" id="PF13482">
    <property type="entry name" value="RNase_H_2"/>
    <property type="match status" value="1"/>
</dbReference>